<organism evidence="1 2">
    <name type="scientific">Lancefieldella parvula</name>
    <dbReference type="NCBI Taxonomy" id="1382"/>
    <lineage>
        <taxon>Bacteria</taxon>
        <taxon>Bacillati</taxon>
        <taxon>Actinomycetota</taxon>
        <taxon>Coriobacteriia</taxon>
        <taxon>Coriobacteriales</taxon>
        <taxon>Atopobiaceae</taxon>
        <taxon>Lancefieldella</taxon>
    </lineage>
</organism>
<dbReference type="Proteomes" id="UP000831562">
    <property type="component" value="Chromosome"/>
</dbReference>
<gene>
    <name evidence="1" type="ORF">M3I19_03955</name>
</gene>
<name>A0A9E7ABB3_9ACTN</name>
<dbReference type="SUPFAM" id="SSF54593">
    <property type="entry name" value="Glyoxalase/Bleomycin resistance protein/Dihydroxybiphenyl dioxygenase"/>
    <property type="match status" value="1"/>
</dbReference>
<dbReference type="InterPro" id="IPR029068">
    <property type="entry name" value="Glyas_Bleomycin-R_OHBP_Dase"/>
</dbReference>
<proteinExistence type="predicted"/>
<evidence type="ECO:0000313" key="2">
    <source>
        <dbReference type="Proteomes" id="UP000831562"/>
    </source>
</evidence>
<accession>A0A9E7ABB3</accession>
<reference evidence="1" key="1">
    <citation type="submission" date="2022-05" db="EMBL/GenBank/DDBJ databases">
        <title>Using nanopore sequencing to obtain complete genomes from saliva samples.</title>
        <authorList>
            <person name="Baker J.L."/>
        </authorList>
    </citation>
    <scope>NUCLEOTIDE SEQUENCE</scope>
    <source>
        <strain evidence="1">JCVI-JB-Lp32</strain>
    </source>
</reference>
<protein>
    <submittedName>
        <fullName evidence="1">VOC family protein</fullName>
    </submittedName>
</protein>
<evidence type="ECO:0000313" key="1">
    <source>
        <dbReference type="EMBL" id="UQF77475.1"/>
    </source>
</evidence>
<dbReference type="EMBL" id="CP097092">
    <property type="protein sequence ID" value="UQF77475.1"/>
    <property type="molecule type" value="Genomic_DNA"/>
</dbReference>
<sequence>MTDSTNTTSAINPVEQFDMYVAHVGINASNADEAEKIANLFTALMGLPTIEQPPSFFAGTLVEVMKQNGRGIKGHIGFHVNNIPAAEKYFAGRGFEIDESSRRLNPDGSTFLVYFKEEIAGFAIHLTMDK</sequence>
<dbReference type="AlphaFoldDB" id="A0A9E7ABB3"/>